<dbReference type="Gene3D" id="1.10.3720.10">
    <property type="entry name" value="MetI-like"/>
    <property type="match status" value="1"/>
</dbReference>
<dbReference type="GO" id="GO:0005886">
    <property type="term" value="C:plasma membrane"/>
    <property type="evidence" value="ECO:0007669"/>
    <property type="project" value="UniProtKB-SubCell"/>
</dbReference>
<keyword evidence="4 7" id="KW-0812">Transmembrane</keyword>
<keyword evidence="3" id="KW-1003">Cell membrane</keyword>
<evidence type="ECO:0000313" key="9">
    <source>
        <dbReference type="EMBL" id="AUG58377.1"/>
    </source>
</evidence>
<name>A0A2K9E3R6_9FIRM</name>
<dbReference type="PANTHER" id="PTHR43744">
    <property type="entry name" value="ABC TRANSPORTER PERMEASE PROTEIN MG189-RELATED-RELATED"/>
    <property type="match status" value="1"/>
</dbReference>
<evidence type="ECO:0000256" key="1">
    <source>
        <dbReference type="ARBA" id="ARBA00004651"/>
    </source>
</evidence>
<evidence type="ECO:0000259" key="8">
    <source>
        <dbReference type="PROSITE" id="PS50928"/>
    </source>
</evidence>
<protein>
    <submittedName>
        <fullName evidence="9">L-arabinose transport system permease protein AraQ</fullName>
    </submittedName>
</protein>
<dbReference type="KEGG" id="hsc:HVS_12520"/>
<sequence length="292" mass="32295">MNTNLSSRSGSVIKRKKQGFKIDIGKILIYIGLFILAVACFLPFYIMIINATHSNASIARGLNLLPGSRAWANYLTMSKRVNIWRGFLNSILVSGIGTALLAYFGTMTSYALSKFKFPGNKMIFWIILCTMMIPPQLSVIGFYNIIMKLDWMNKLRALIIPMIANAQFVFFVKQYLDANLPKSILESARIDGASEIGIYNKIVLPLASPAIATMGMFAFIFQWNQLLIPQIVLRKESVKTVPILVANARGIYKSDVSAAYMAIALSVIPVMIVFVMFSKRIIGGVTAGAVKG</sequence>
<dbReference type="EMBL" id="CP025197">
    <property type="protein sequence ID" value="AUG58377.1"/>
    <property type="molecule type" value="Genomic_DNA"/>
</dbReference>
<evidence type="ECO:0000256" key="4">
    <source>
        <dbReference type="ARBA" id="ARBA00022692"/>
    </source>
</evidence>
<dbReference type="Pfam" id="PF00528">
    <property type="entry name" value="BPD_transp_1"/>
    <property type="match status" value="1"/>
</dbReference>
<dbReference type="PANTHER" id="PTHR43744:SF12">
    <property type="entry name" value="ABC TRANSPORTER PERMEASE PROTEIN MG189-RELATED"/>
    <property type="match status" value="1"/>
</dbReference>
<organism evidence="9 10">
    <name type="scientific">Acetivibrio saccincola</name>
    <dbReference type="NCBI Taxonomy" id="1677857"/>
    <lineage>
        <taxon>Bacteria</taxon>
        <taxon>Bacillati</taxon>
        <taxon>Bacillota</taxon>
        <taxon>Clostridia</taxon>
        <taxon>Eubacteriales</taxon>
        <taxon>Oscillospiraceae</taxon>
        <taxon>Acetivibrio</taxon>
    </lineage>
</organism>
<keyword evidence="5 7" id="KW-1133">Transmembrane helix</keyword>
<proteinExistence type="inferred from homology"/>
<comment type="subcellular location">
    <subcellularLocation>
        <location evidence="1 7">Cell membrane</location>
        <topology evidence="1 7">Multi-pass membrane protein</topology>
    </subcellularLocation>
</comment>
<keyword evidence="10" id="KW-1185">Reference proteome</keyword>
<evidence type="ECO:0000256" key="5">
    <source>
        <dbReference type="ARBA" id="ARBA00022989"/>
    </source>
</evidence>
<gene>
    <name evidence="9" type="primary">araQ3</name>
    <name evidence="9" type="ORF">HVS_12520</name>
</gene>
<dbReference type="AlphaFoldDB" id="A0A2K9E3R6"/>
<comment type="similarity">
    <text evidence="7">Belongs to the binding-protein-dependent transport system permease family.</text>
</comment>
<feature type="transmembrane region" description="Helical" evidence="7">
    <location>
        <begin position="122"/>
        <end position="146"/>
    </location>
</feature>
<dbReference type="InterPro" id="IPR000515">
    <property type="entry name" value="MetI-like"/>
</dbReference>
<dbReference type="InterPro" id="IPR035906">
    <property type="entry name" value="MetI-like_sf"/>
</dbReference>
<dbReference type="PROSITE" id="PS50928">
    <property type="entry name" value="ABC_TM1"/>
    <property type="match status" value="1"/>
</dbReference>
<feature type="transmembrane region" description="Helical" evidence="7">
    <location>
        <begin position="87"/>
        <end position="110"/>
    </location>
</feature>
<accession>A0A2K9E3R6</accession>
<evidence type="ECO:0000256" key="7">
    <source>
        <dbReference type="RuleBase" id="RU363032"/>
    </source>
</evidence>
<feature type="transmembrane region" description="Helical" evidence="7">
    <location>
        <begin position="196"/>
        <end position="221"/>
    </location>
</feature>
<feature type="transmembrane region" description="Helical" evidence="7">
    <location>
        <begin position="27"/>
        <end position="48"/>
    </location>
</feature>
<dbReference type="Proteomes" id="UP000233534">
    <property type="component" value="Chromosome"/>
</dbReference>
<dbReference type="RefSeq" id="WP_101302808.1">
    <property type="nucleotide sequence ID" value="NZ_CP025197.1"/>
</dbReference>
<evidence type="ECO:0000256" key="2">
    <source>
        <dbReference type="ARBA" id="ARBA00022448"/>
    </source>
</evidence>
<dbReference type="CDD" id="cd06261">
    <property type="entry name" value="TM_PBP2"/>
    <property type="match status" value="1"/>
</dbReference>
<evidence type="ECO:0000313" key="10">
    <source>
        <dbReference type="Proteomes" id="UP000233534"/>
    </source>
</evidence>
<feature type="transmembrane region" description="Helical" evidence="7">
    <location>
        <begin position="258"/>
        <end position="277"/>
    </location>
</feature>
<dbReference type="SUPFAM" id="SSF161098">
    <property type="entry name" value="MetI-like"/>
    <property type="match status" value="1"/>
</dbReference>
<keyword evidence="2 7" id="KW-0813">Transport</keyword>
<evidence type="ECO:0000256" key="3">
    <source>
        <dbReference type="ARBA" id="ARBA00022475"/>
    </source>
</evidence>
<keyword evidence="6 7" id="KW-0472">Membrane</keyword>
<reference evidence="9 10" key="1">
    <citation type="submission" date="2017-12" db="EMBL/GenBank/DDBJ databases">
        <title>Complete genome sequence of Herbivorax saccincola GGR1, a novel Cellulosome-producing hydrolytic bacterium in a thermophilic biogas plant, established by Illumina and Nanopore MinION sequencing.</title>
        <authorList>
            <person name="Pechtl A."/>
            <person name="Ruckert C."/>
            <person name="Koeck D.E."/>
            <person name="Maus I."/>
            <person name="Winkler A."/>
            <person name="Kalinowski J."/>
            <person name="Puhler A."/>
            <person name="Schwarz W.W."/>
            <person name="Zverlov V.V."/>
            <person name="Schluter A."/>
            <person name="Liebl W."/>
        </authorList>
    </citation>
    <scope>NUCLEOTIDE SEQUENCE [LARGE SCALE GENOMIC DNA]</scope>
    <source>
        <strain evidence="10">SR1</strain>
    </source>
</reference>
<evidence type="ECO:0000256" key="6">
    <source>
        <dbReference type="ARBA" id="ARBA00023136"/>
    </source>
</evidence>
<feature type="domain" description="ABC transmembrane type-1" evidence="8">
    <location>
        <begin position="87"/>
        <end position="277"/>
    </location>
</feature>
<dbReference type="GO" id="GO:0055085">
    <property type="term" value="P:transmembrane transport"/>
    <property type="evidence" value="ECO:0007669"/>
    <property type="project" value="InterPro"/>
</dbReference>